<evidence type="ECO:0000256" key="1">
    <source>
        <dbReference type="ARBA" id="ARBA00022723"/>
    </source>
</evidence>
<dbReference type="Gene3D" id="1.20.120.910">
    <property type="entry name" value="DksA, coiled-coil domain"/>
    <property type="match status" value="1"/>
</dbReference>
<feature type="zinc finger region" description="dksA C4-type" evidence="4">
    <location>
        <begin position="98"/>
        <end position="122"/>
    </location>
</feature>
<organism evidence="6 7">
    <name type="scientific">candidate division Kazan bacterium RIFCSPLOWO2_01_FULL_45_19</name>
    <dbReference type="NCBI Taxonomy" id="1798538"/>
    <lineage>
        <taxon>Bacteria</taxon>
        <taxon>Bacteria division Kazan-3B-28</taxon>
    </lineage>
</organism>
<keyword evidence="2" id="KW-0863">Zinc-finger</keyword>
<sequence>MRSRYSQEFIDKQQQILLKNKAAIEQDLSSISRYDESSGTYIALQPDFDSGTVEDQADDSAESEIFQQREAQVSDLEKSFSEIKLALKKIDEGNYGRCESTGDWIDEERLKVYPAARTCADDHSQL</sequence>
<gene>
    <name evidence="6" type="ORF">A3K51_01315</name>
</gene>
<evidence type="ECO:0000256" key="2">
    <source>
        <dbReference type="ARBA" id="ARBA00022771"/>
    </source>
</evidence>
<reference evidence="6 7" key="1">
    <citation type="journal article" date="2016" name="Nat. Commun.">
        <title>Thousands of microbial genomes shed light on interconnected biogeochemical processes in an aquifer system.</title>
        <authorList>
            <person name="Anantharaman K."/>
            <person name="Brown C.T."/>
            <person name="Hug L.A."/>
            <person name="Sharon I."/>
            <person name="Castelle C.J."/>
            <person name="Probst A.J."/>
            <person name="Thomas B.C."/>
            <person name="Singh A."/>
            <person name="Wilkins M.J."/>
            <person name="Karaoz U."/>
            <person name="Brodie E.L."/>
            <person name="Williams K.H."/>
            <person name="Hubbard S.S."/>
            <person name="Banfield J.F."/>
        </authorList>
    </citation>
    <scope>NUCLEOTIDE SEQUENCE [LARGE SCALE GENOMIC DNA]</scope>
</reference>
<dbReference type="PANTHER" id="PTHR33823:SF4">
    <property type="entry name" value="GENERAL STRESS PROTEIN 16O"/>
    <property type="match status" value="1"/>
</dbReference>
<evidence type="ECO:0000313" key="6">
    <source>
        <dbReference type="EMBL" id="OGB73482.1"/>
    </source>
</evidence>
<dbReference type="PANTHER" id="PTHR33823">
    <property type="entry name" value="RNA POLYMERASE-BINDING TRANSCRIPTION FACTOR DKSA-RELATED"/>
    <property type="match status" value="1"/>
</dbReference>
<keyword evidence="3" id="KW-0862">Zinc</keyword>
<dbReference type="GO" id="GO:0008270">
    <property type="term" value="F:zinc ion binding"/>
    <property type="evidence" value="ECO:0007669"/>
    <property type="project" value="UniProtKB-KW"/>
</dbReference>
<dbReference type="Pfam" id="PF01258">
    <property type="entry name" value="zf-dskA_traR"/>
    <property type="match status" value="1"/>
</dbReference>
<evidence type="ECO:0000256" key="4">
    <source>
        <dbReference type="PROSITE-ProRule" id="PRU00510"/>
    </source>
</evidence>
<dbReference type="PROSITE" id="PS51128">
    <property type="entry name" value="ZF_DKSA_2"/>
    <property type="match status" value="1"/>
</dbReference>
<comment type="caution">
    <text evidence="6">The sequence shown here is derived from an EMBL/GenBank/DDBJ whole genome shotgun (WGS) entry which is preliminary data.</text>
</comment>
<keyword evidence="1" id="KW-0479">Metal-binding</keyword>
<name>A0A1F4NRG5_UNCK3</name>
<dbReference type="EMBL" id="METD01000001">
    <property type="protein sequence ID" value="OGB73482.1"/>
    <property type="molecule type" value="Genomic_DNA"/>
</dbReference>
<dbReference type="AlphaFoldDB" id="A0A1F4NRG5"/>
<protein>
    <recommendedName>
        <fullName evidence="5">Zinc finger DksA/TraR C4-type domain-containing protein</fullName>
    </recommendedName>
</protein>
<accession>A0A1F4NRG5</accession>
<dbReference type="Proteomes" id="UP000178085">
    <property type="component" value="Unassembled WGS sequence"/>
</dbReference>
<evidence type="ECO:0000256" key="3">
    <source>
        <dbReference type="ARBA" id="ARBA00022833"/>
    </source>
</evidence>
<evidence type="ECO:0000313" key="7">
    <source>
        <dbReference type="Proteomes" id="UP000178085"/>
    </source>
</evidence>
<feature type="domain" description="Zinc finger DksA/TraR C4-type" evidence="5">
    <location>
        <begin position="93"/>
        <end position="121"/>
    </location>
</feature>
<proteinExistence type="predicted"/>
<evidence type="ECO:0000259" key="5">
    <source>
        <dbReference type="Pfam" id="PF01258"/>
    </source>
</evidence>
<dbReference type="InterPro" id="IPR000962">
    <property type="entry name" value="Znf_DskA_TraR"/>
</dbReference>